<keyword evidence="5" id="KW-1185">Reference proteome</keyword>
<dbReference type="STRING" id="1121316.SAMN02745207_03098"/>
<dbReference type="OrthoDB" id="9815709at2"/>
<accession>A0A1M5WUA1</accession>
<dbReference type="InterPro" id="IPR017509">
    <property type="entry name" value="PrfH"/>
</dbReference>
<dbReference type="InterPro" id="IPR000352">
    <property type="entry name" value="Pep_chain_release_fac_I"/>
</dbReference>
<feature type="domain" description="Prokaryotic-type class I peptide chain release factors" evidence="3">
    <location>
        <begin position="100"/>
        <end position="192"/>
    </location>
</feature>
<dbReference type="GO" id="GO:0003747">
    <property type="term" value="F:translation release factor activity"/>
    <property type="evidence" value="ECO:0007669"/>
    <property type="project" value="InterPro"/>
</dbReference>
<protein>
    <submittedName>
        <fullName evidence="4">Peptide chain release factor</fullName>
    </submittedName>
</protein>
<evidence type="ECO:0000313" key="4">
    <source>
        <dbReference type="EMBL" id="SHH90674.1"/>
    </source>
</evidence>
<evidence type="ECO:0000313" key="5">
    <source>
        <dbReference type="Proteomes" id="UP000184447"/>
    </source>
</evidence>
<dbReference type="AlphaFoldDB" id="A0A1M5WUA1"/>
<feature type="coiled-coil region" evidence="2">
    <location>
        <begin position="145"/>
        <end position="179"/>
    </location>
</feature>
<dbReference type="PANTHER" id="PTHR43116">
    <property type="entry name" value="PEPTIDE CHAIN RELEASE FACTOR 2"/>
    <property type="match status" value="1"/>
</dbReference>
<dbReference type="Proteomes" id="UP000184447">
    <property type="component" value="Unassembled WGS sequence"/>
</dbReference>
<name>A0A1M5WUA1_9CLOT</name>
<gene>
    <name evidence="4" type="ORF">SAMN02745207_03098</name>
</gene>
<dbReference type="NCBIfam" id="TIGR03072">
    <property type="entry name" value="release_prfH"/>
    <property type="match status" value="1"/>
</dbReference>
<dbReference type="Pfam" id="PF00472">
    <property type="entry name" value="RF-1"/>
    <property type="match status" value="1"/>
</dbReference>
<dbReference type="SUPFAM" id="SSF75620">
    <property type="entry name" value="Release factor"/>
    <property type="match status" value="1"/>
</dbReference>
<dbReference type="Gene3D" id="3.30.160.20">
    <property type="match status" value="1"/>
</dbReference>
<dbReference type="PANTHER" id="PTHR43116:SF3">
    <property type="entry name" value="CLASS I PEPTIDE CHAIN RELEASE FACTOR"/>
    <property type="match status" value="1"/>
</dbReference>
<keyword evidence="2" id="KW-0175">Coiled coil</keyword>
<proteinExistence type="inferred from homology"/>
<evidence type="ECO:0000259" key="3">
    <source>
        <dbReference type="Pfam" id="PF00472"/>
    </source>
</evidence>
<dbReference type="EMBL" id="FQXM01000020">
    <property type="protein sequence ID" value="SHH90674.1"/>
    <property type="molecule type" value="Genomic_DNA"/>
</dbReference>
<dbReference type="InterPro" id="IPR045853">
    <property type="entry name" value="Pep_chain_release_fac_I_sf"/>
</dbReference>
<reference evidence="4 5" key="1">
    <citation type="submission" date="2016-11" db="EMBL/GenBank/DDBJ databases">
        <authorList>
            <person name="Jaros S."/>
            <person name="Januszkiewicz K."/>
            <person name="Wedrychowicz H."/>
        </authorList>
    </citation>
    <scope>NUCLEOTIDE SEQUENCE [LARGE SCALE GENOMIC DNA]</scope>
    <source>
        <strain evidence="4 5">DSM 8605</strain>
    </source>
</reference>
<dbReference type="Gene3D" id="3.30.70.1660">
    <property type="match status" value="1"/>
</dbReference>
<evidence type="ECO:0000256" key="1">
    <source>
        <dbReference type="ARBA" id="ARBA00010835"/>
    </source>
</evidence>
<sequence>MWMQISAGQGPVECCRFVYLFLCLIKNECQKQNIKVELLEYEQGEKKDTLKSAFVKLSGELAEDYAKSIEGSMQWICKSTYRKNHQRKNWFIEVELFKEEETIDLNLKQLKIETMRCSGNGGQNVNKLETGVKITHLPTGIVVKSQEERSQLQNKKIAMQRLEKKLAELKLNKVLELNEEKWGKHKEIQRGNAKRVFKGIEFKEIN</sequence>
<evidence type="ECO:0000256" key="2">
    <source>
        <dbReference type="SAM" id="Coils"/>
    </source>
</evidence>
<comment type="similarity">
    <text evidence="1">Belongs to the prokaryotic/mitochondrial release factor family.</text>
</comment>
<organism evidence="4 5">
    <name type="scientific">Clostridium grantii DSM 8605</name>
    <dbReference type="NCBI Taxonomy" id="1121316"/>
    <lineage>
        <taxon>Bacteria</taxon>
        <taxon>Bacillati</taxon>
        <taxon>Bacillota</taxon>
        <taxon>Clostridia</taxon>
        <taxon>Eubacteriales</taxon>
        <taxon>Clostridiaceae</taxon>
        <taxon>Clostridium</taxon>
    </lineage>
</organism>